<keyword evidence="3" id="KW-0472">Membrane</keyword>
<name>A0A2G5UEX4_9PELO</name>
<dbReference type="PANTHER" id="PTHR13554">
    <property type="entry name" value="26S PROTEASOME NON-ATPASE REGULATORY SUBUNIT 5-RELATED"/>
    <property type="match status" value="1"/>
</dbReference>
<evidence type="ECO:0000256" key="1">
    <source>
        <dbReference type="ARBA" id="ARBA00006823"/>
    </source>
</evidence>
<reference evidence="5" key="1">
    <citation type="submission" date="2017-10" db="EMBL/GenBank/DDBJ databases">
        <title>Rapid genome shrinkage in a self-fertile nematode reveals novel sperm competition proteins.</title>
        <authorList>
            <person name="Yin D."/>
            <person name="Schwarz E.M."/>
            <person name="Thomas C.G."/>
            <person name="Felde R.L."/>
            <person name="Korf I.F."/>
            <person name="Cutter A.D."/>
            <person name="Schartner C.M."/>
            <person name="Ralston E.J."/>
            <person name="Meyer B.J."/>
            <person name="Haag E.S."/>
        </authorList>
    </citation>
    <scope>NUCLEOTIDE SEQUENCE [LARGE SCALE GENOMIC DNA]</scope>
    <source>
        <strain evidence="5">JU1422</strain>
    </source>
</reference>
<comment type="caution">
    <text evidence="4">The sequence shown here is derived from an EMBL/GenBank/DDBJ whole genome shotgun (WGS) entry which is preliminary data.</text>
</comment>
<dbReference type="STRING" id="1611254.A0A2G5UEX4"/>
<keyword evidence="3" id="KW-1133">Transmembrane helix</keyword>
<dbReference type="AlphaFoldDB" id="A0A2G5UEX4"/>
<dbReference type="Proteomes" id="UP000230233">
    <property type="component" value="Chromosome III"/>
</dbReference>
<comment type="similarity">
    <text evidence="1">Belongs to the proteasome subunit S5B/HSM3 family.</text>
</comment>
<evidence type="ECO:0000256" key="3">
    <source>
        <dbReference type="SAM" id="Phobius"/>
    </source>
</evidence>
<dbReference type="GO" id="GO:0005829">
    <property type="term" value="C:cytosol"/>
    <property type="evidence" value="ECO:0007669"/>
    <property type="project" value="TreeGrafter"/>
</dbReference>
<keyword evidence="5" id="KW-1185">Reference proteome</keyword>
<dbReference type="Pfam" id="PF10508">
    <property type="entry name" value="Proteasom_PSMB"/>
    <property type="match status" value="1"/>
</dbReference>
<evidence type="ECO:0000313" key="4">
    <source>
        <dbReference type="EMBL" id="PIC37901.1"/>
    </source>
</evidence>
<gene>
    <name evidence="4" type="primary">Cni-F35G12.12</name>
    <name evidence="4" type="synonym">Cnig_chr_III.g10088</name>
    <name evidence="4" type="ORF">B9Z55_010088</name>
</gene>
<feature type="transmembrane region" description="Helical" evidence="3">
    <location>
        <begin position="5"/>
        <end position="24"/>
    </location>
</feature>
<evidence type="ECO:0000313" key="5">
    <source>
        <dbReference type="Proteomes" id="UP000230233"/>
    </source>
</evidence>
<accession>A0A2G5UEX4</accession>
<dbReference type="InterPro" id="IPR019538">
    <property type="entry name" value="PSMD5"/>
</dbReference>
<dbReference type="OrthoDB" id="10250600at2759"/>
<dbReference type="EMBL" id="PDUG01000003">
    <property type="protein sequence ID" value="PIC37901.1"/>
    <property type="molecule type" value="Genomic_DNA"/>
</dbReference>
<protein>
    <recommendedName>
        <fullName evidence="2">26S proteasome non-ATPase regulatory subunit 5</fullName>
    </recommendedName>
</protein>
<dbReference type="PANTHER" id="PTHR13554:SF10">
    <property type="entry name" value="26S PROTEASOME NON-ATPASE REGULATORY SUBUNIT 5"/>
    <property type="match status" value="1"/>
</dbReference>
<evidence type="ECO:0000256" key="2">
    <source>
        <dbReference type="ARBA" id="ARBA00014933"/>
    </source>
</evidence>
<proteinExistence type="inferred from homology"/>
<dbReference type="InterPro" id="IPR016024">
    <property type="entry name" value="ARM-type_fold"/>
</dbReference>
<keyword evidence="3" id="KW-0812">Transmembrane</keyword>
<organism evidence="4 5">
    <name type="scientific">Caenorhabditis nigoni</name>
    <dbReference type="NCBI Taxonomy" id="1611254"/>
    <lineage>
        <taxon>Eukaryota</taxon>
        <taxon>Metazoa</taxon>
        <taxon>Ecdysozoa</taxon>
        <taxon>Nematoda</taxon>
        <taxon>Chromadorea</taxon>
        <taxon>Rhabditida</taxon>
        <taxon>Rhabditina</taxon>
        <taxon>Rhabditomorpha</taxon>
        <taxon>Rhabditoidea</taxon>
        <taxon>Rhabditidae</taxon>
        <taxon>Peloderinae</taxon>
        <taxon>Caenorhabditis</taxon>
    </lineage>
</organism>
<dbReference type="SUPFAM" id="SSF48371">
    <property type="entry name" value="ARM repeat"/>
    <property type="match status" value="1"/>
</dbReference>
<sequence>MKTAILLYSFLNYYSIYSSVLLFFSKLTPSLNQNFMQMTSAAEYENAIEGWRNDYVYNRNSKKGWEILENLVKMQTEGNQQMETDEVSENCAAFDDFSTNQLIKLIIGDFTVKDLLVDHQVVLLEFIPSAHPNILRHVARIIREKEGALPLLKTESIAVGIAFARRITDGDAGEEIGRLLAHLVDNEKICDELKFILKNNTGRNNAMNRASIFSIATERARISTDASCIRWLYEEILKVVLDNDDMLAQLDAINIFGDIALSGKQNAEKLIEWKIVEKISELMERSRQNPDHGEMHLYGTRFFCYLARSCPQVLKTFPDFVNRLMFEIRIFNDLGISDRLAAFDHFGCLCYSVEAKEMLEDMFKNTNTLDSTLAAAGAAFAMGSIEMKRCTIQAITLIFENATDAMASSWYGLMGDKALTQVALDNVKKPFPELKNCIYDFWQQVFKYPTIVQKFIAFPGFINWSLDEKSENSPEYEMRKRQVIRRVIELSEKESNILNADAELIGRLKKYLQPSAAPAPRVEEMAL</sequence>
<dbReference type="GO" id="GO:0043248">
    <property type="term" value="P:proteasome assembly"/>
    <property type="evidence" value="ECO:0007669"/>
    <property type="project" value="InterPro"/>
</dbReference>